<accession>A0A543DQQ4</accession>
<dbReference type="Gene3D" id="3.30.390.50">
    <property type="entry name" value="CO dehydrogenase flavoprotein, C-terminal domain"/>
    <property type="match status" value="1"/>
</dbReference>
<dbReference type="Gene3D" id="3.30.465.10">
    <property type="match status" value="1"/>
</dbReference>
<dbReference type="GO" id="GO:0071949">
    <property type="term" value="F:FAD binding"/>
    <property type="evidence" value="ECO:0007669"/>
    <property type="project" value="InterPro"/>
</dbReference>
<evidence type="ECO:0000256" key="2">
    <source>
        <dbReference type="ARBA" id="ARBA00022827"/>
    </source>
</evidence>
<dbReference type="InterPro" id="IPR002346">
    <property type="entry name" value="Mopterin_DH_FAD-bd"/>
</dbReference>
<dbReference type="SUPFAM" id="SSF56176">
    <property type="entry name" value="FAD-binding/transporter-associated domain-like"/>
    <property type="match status" value="1"/>
</dbReference>
<dbReference type="PROSITE" id="PS51387">
    <property type="entry name" value="FAD_PCMH"/>
    <property type="match status" value="1"/>
</dbReference>
<sequence length="278" mass="28754">MITAPFTYRRAGSLAEALALLTEHGEDAKLLAGGHSLLPLMKLRLAAPEMLVDISGLRELSYVQDEGDTIAIGALTRHRELEASPLLAREAPLLAHAAGRVGDPQVRHRGTIGGSLVHGDAAADLPAVALAMDATLVVTGPAGTREIAAGEFFTDLFQTALGPDELLTEVRIPKPAASGWSFQKFTRRAIDWAIVGVAVSDGTRPGIGLINMGPVPLRATAVEQALAGGASIADAAALAAEGTQPPDEPGAGAAYRTHLVRVLVRRALELAAQRGGAA</sequence>
<organism evidence="5 6">
    <name type="scientific">Pseudonocardia kunmingensis</name>
    <dbReference type="NCBI Taxonomy" id="630975"/>
    <lineage>
        <taxon>Bacteria</taxon>
        <taxon>Bacillati</taxon>
        <taxon>Actinomycetota</taxon>
        <taxon>Actinomycetes</taxon>
        <taxon>Pseudonocardiales</taxon>
        <taxon>Pseudonocardiaceae</taxon>
        <taxon>Pseudonocardia</taxon>
    </lineage>
</organism>
<reference evidence="5 6" key="1">
    <citation type="submission" date="2019-06" db="EMBL/GenBank/DDBJ databases">
        <title>Sequencing the genomes of 1000 actinobacteria strains.</title>
        <authorList>
            <person name="Klenk H.-P."/>
        </authorList>
    </citation>
    <scope>NUCLEOTIDE SEQUENCE [LARGE SCALE GENOMIC DNA]</scope>
    <source>
        <strain evidence="5 6">DSM 45301</strain>
    </source>
</reference>
<feature type="domain" description="FAD-binding PCMH-type" evidence="4">
    <location>
        <begin position="1"/>
        <end position="177"/>
    </location>
</feature>
<dbReference type="Pfam" id="PF03450">
    <property type="entry name" value="CO_deh_flav_C"/>
    <property type="match status" value="1"/>
</dbReference>
<evidence type="ECO:0000256" key="1">
    <source>
        <dbReference type="ARBA" id="ARBA00022630"/>
    </source>
</evidence>
<dbReference type="GO" id="GO:0016491">
    <property type="term" value="F:oxidoreductase activity"/>
    <property type="evidence" value="ECO:0007669"/>
    <property type="project" value="UniProtKB-KW"/>
</dbReference>
<protein>
    <submittedName>
        <fullName evidence="5">Carbon-monoxide dehydrogenase medium subunit</fullName>
    </submittedName>
</protein>
<dbReference type="InterPro" id="IPR016167">
    <property type="entry name" value="FAD-bd_PCMH_sub1"/>
</dbReference>
<dbReference type="FunFam" id="3.30.465.10:FF:000017">
    <property type="entry name" value="Xanthine dehydrogenase, FAD binding subunit"/>
    <property type="match status" value="1"/>
</dbReference>
<keyword evidence="1" id="KW-0285">Flavoprotein</keyword>
<dbReference type="RefSeq" id="WP_142055960.1">
    <property type="nucleotide sequence ID" value="NZ_VFPA01000002.1"/>
</dbReference>
<evidence type="ECO:0000259" key="4">
    <source>
        <dbReference type="PROSITE" id="PS51387"/>
    </source>
</evidence>
<dbReference type="AlphaFoldDB" id="A0A543DQQ4"/>
<dbReference type="SUPFAM" id="SSF55447">
    <property type="entry name" value="CO dehydrogenase flavoprotein C-terminal domain-like"/>
    <property type="match status" value="1"/>
</dbReference>
<dbReference type="PANTHER" id="PTHR42659:SF2">
    <property type="entry name" value="XANTHINE DEHYDROGENASE SUBUNIT C-RELATED"/>
    <property type="match status" value="1"/>
</dbReference>
<dbReference type="InterPro" id="IPR016166">
    <property type="entry name" value="FAD-bd_PCMH"/>
</dbReference>
<dbReference type="Pfam" id="PF00941">
    <property type="entry name" value="FAD_binding_5"/>
    <property type="match status" value="1"/>
</dbReference>
<dbReference type="EMBL" id="VFPA01000002">
    <property type="protein sequence ID" value="TQM11660.1"/>
    <property type="molecule type" value="Genomic_DNA"/>
</dbReference>
<name>A0A543DQQ4_9PSEU</name>
<dbReference type="InterPro" id="IPR051312">
    <property type="entry name" value="Diverse_Substr_Oxidored"/>
</dbReference>
<dbReference type="InterPro" id="IPR016169">
    <property type="entry name" value="FAD-bd_PCMH_sub2"/>
</dbReference>
<dbReference type="InterPro" id="IPR036318">
    <property type="entry name" value="FAD-bd_PCMH-like_sf"/>
</dbReference>
<dbReference type="PANTHER" id="PTHR42659">
    <property type="entry name" value="XANTHINE DEHYDROGENASE SUBUNIT C-RELATED"/>
    <property type="match status" value="1"/>
</dbReference>
<dbReference type="Proteomes" id="UP000315677">
    <property type="component" value="Unassembled WGS sequence"/>
</dbReference>
<keyword evidence="2" id="KW-0274">FAD</keyword>
<keyword evidence="3" id="KW-0560">Oxidoreductase</keyword>
<gene>
    <name evidence="5" type="ORF">FB558_4228</name>
</gene>
<proteinExistence type="predicted"/>
<keyword evidence="6" id="KW-1185">Reference proteome</keyword>
<dbReference type="OrthoDB" id="9793944at2"/>
<evidence type="ECO:0000313" key="5">
    <source>
        <dbReference type="EMBL" id="TQM11660.1"/>
    </source>
</evidence>
<dbReference type="Gene3D" id="3.30.43.10">
    <property type="entry name" value="Uridine Diphospho-n-acetylenolpyruvylglucosamine Reductase, domain 2"/>
    <property type="match status" value="1"/>
</dbReference>
<dbReference type="InterPro" id="IPR036683">
    <property type="entry name" value="CO_DH_flav_C_dom_sf"/>
</dbReference>
<evidence type="ECO:0000313" key="6">
    <source>
        <dbReference type="Proteomes" id="UP000315677"/>
    </source>
</evidence>
<comment type="caution">
    <text evidence="5">The sequence shown here is derived from an EMBL/GenBank/DDBJ whole genome shotgun (WGS) entry which is preliminary data.</text>
</comment>
<evidence type="ECO:0000256" key="3">
    <source>
        <dbReference type="ARBA" id="ARBA00023002"/>
    </source>
</evidence>
<dbReference type="SMART" id="SM01092">
    <property type="entry name" value="CO_deh_flav_C"/>
    <property type="match status" value="1"/>
</dbReference>
<dbReference type="InterPro" id="IPR005107">
    <property type="entry name" value="CO_DH_flav_C"/>
</dbReference>